<sequence>MSEFSDPTPPTDPQQEPQREPQPPRRRRALWAISILVLTVLAGGSLWGWRFVQYQLAPLLSEELGQLLERPIEMGELEGVSLGHVRFGESQVLPSEDQPSQANIEAVHVGFNLLSLVWNRTLPLDVRLEEVDVTIPQLEDGNWATTDLREPGEPGFIQIQLNRIRVDGGSLTVIPQPKPEFNGSESPPDSDAPEQETTVNLMNWQPSGEVAEVNSLIPLADNSEIAPPEPITLRRFSGDAEFSAEGDRISFNATGYHNITGRLNAQGEFSNPDQAVNLNLSAQFLQGEVVSPWIPAPLRLEGGEIFGNLSMRLTTDGREAPLNLQGNLRFNDLDLDLAGVPQPILDGSGRMRFQGDLIAFEEISASYGDDIPMTIPQGLMHLERGYEIPIVVPPTDWQTIAETLDLEFPVEITGELEGVLQVVGDIENPLLIGEVRNTDVIIVDRLPFSELQARFGLSTETSEFLIEQLNATPAEGGGEVQAAVRVELPEQEDEAPVVEAEFIVRNASADAIARRYDIPTTGTIGPVSARGMLQTAGDETLISLPIIEIAGGRGQGGVLLQEETWRLELATESVSLASVIPQDIGQTYGVGGFTGQLILAGEIGVTELEQLEALAQGNLQLLGTAVPLQAALQNGTWETILTAENLTPPSHLLPQELAQLPLGAISGNLQVAGTVADLEDFNLANLSGQTSFTTTIAESPLRLDGSLGDGLWQAQLVTEGLPLAPFIEVPPELTLGTFAGRAGFGGDVALLETLSPQTLEAAIQGELTVNQGRVEIASRITQGQLQGEASAQNVNITPFVPTAELTPSRLSGQGQFRVPLDNLSPETLMAEGQLGVILGEGRLGGRFELAEGNWLIDAEQLQIPLTPFVDAPVALSPLGKRVDGDARLTGSVRDLRPQAISGQLEVGFIVGTTTLAQEPTEDLGGVLMDITLEDGGWQVSARLENAQLRELVPGLPPLPTQTAALDVAGRLDGAIALTGGWQEFTPINIAIQEGNLQVRDFQVGDRRYDRVIGGPITADQKGVLVELAGQTEPFLGQPQDSLSLRLTPDFSPLSFTLQLGETTAEGVLDNKLWNLDLRNFPLAMLNLQPMEDRGILAGDLTTEVRAAPTGSFVSGTLDIRDPRLGLTQADSVQGQFVWADEVLQLNSVELQQGDSRYGFDGTIATHDDPTFAGAFKIYRGEIQQILEALRWFNLDDVQRGLEPATYAGVDALTVVGVGDPDATLIRQLQRLVEIDVLLQQQQQARDEASPLPELAKLQGQFSGEVNLAGSLSDGIDFNFDLAGENWQWDRYKIHDIATQGAVEQGVWDIQTLNVQANLDDPQLTRLNFNGILGAPEQSGQFVLTGLPMSVVSEFIEFPEGVRLAGNLNASATLSGSLENPAARGELRWNDAQINQQSVQTAQGGFGVTDGRLNFGAGVVLREEAEPIRLRATLPILFPGATVRPESNEFEIGINAQNEGLEVLTALTDGTLEWLGGEGSLELTIAGEQVGTGLNYVPLATRGRAEFRDAEFNSPQLPEPLTQVNGVLEFLDDTVVIPELVGQFRQGSVQAAGELPVFSPLPVESPLEVTFDRVELDLEGLYKGRIDGVIRVTNSALFPDLGGQVLLTRGQVFIADEENPGTGGEMVDLETPPIISYNNLLLELGRGVQIVSFPVLNFVADGKLLVNGPFESPEPSGTIFLRNGQVNLFTTTFTLAGRENTATFDPEFGLDPVLDVSLRAAVQETTRPRIVSPVGFDRLGTGTEIVDPSIERGGVETVRIEARAQGRASRLFEGFPNGEGVVQTPLELSSSPARSQTEILSLIGGGALGTLGRQDPSLVVASSALLTQVQSIVGRALGYRDFRLFPAVDPRTSVLGLGAEVGVNITDDFSASVLTILDRGDSTRFSIRYRIDDNWLIRGSTNFDDDNRGAVEFQMRF</sequence>
<feature type="transmembrane region" description="Helical" evidence="6">
    <location>
        <begin position="29"/>
        <end position="49"/>
    </location>
</feature>
<name>A0ABY5AT44_9CYAN</name>
<keyword evidence="2 6" id="KW-0812">Transmembrane</keyword>
<dbReference type="Proteomes" id="UP001056708">
    <property type="component" value="Chromosome"/>
</dbReference>
<keyword evidence="4 6" id="KW-0472">Membrane</keyword>
<gene>
    <name evidence="8" type="ORF">NEA10_05585</name>
</gene>
<evidence type="ECO:0000256" key="5">
    <source>
        <dbReference type="SAM" id="MobiDB-lite"/>
    </source>
</evidence>
<dbReference type="InterPro" id="IPR053022">
    <property type="entry name" value="Chloroplast_translocon_comp"/>
</dbReference>
<organism evidence="8 9">
    <name type="scientific">Phormidium yuhuli AB48</name>
    <dbReference type="NCBI Taxonomy" id="2940671"/>
    <lineage>
        <taxon>Bacteria</taxon>
        <taxon>Bacillati</taxon>
        <taxon>Cyanobacteriota</taxon>
        <taxon>Cyanophyceae</taxon>
        <taxon>Oscillatoriophycideae</taxon>
        <taxon>Oscillatoriales</taxon>
        <taxon>Oscillatoriaceae</taxon>
        <taxon>Phormidium</taxon>
        <taxon>Phormidium yuhuli</taxon>
    </lineage>
</organism>
<dbReference type="PANTHER" id="PTHR34457">
    <property type="entry name" value="EMBRYO DEFECTIVE 2410"/>
    <property type="match status" value="1"/>
</dbReference>
<evidence type="ECO:0000313" key="9">
    <source>
        <dbReference type="Proteomes" id="UP001056708"/>
    </source>
</evidence>
<feature type="region of interest" description="Disordered" evidence="5">
    <location>
        <begin position="175"/>
        <end position="195"/>
    </location>
</feature>
<evidence type="ECO:0000256" key="6">
    <source>
        <dbReference type="SAM" id="Phobius"/>
    </source>
</evidence>
<protein>
    <submittedName>
        <fullName evidence="8">Translocation/assembly module TamB domain-containing protein</fullName>
    </submittedName>
</protein>
<evidence type="ECO:0000256" key="4">
    <source>
        <dbReference type="ARBA" id="ARBA00023136"/>
    </source>
</evidence>
<comment type="subcellular location">
    <subcellularLocation>
        <location evidence="1">Membrane</location>
        <topology evidence="1">Single-pass membrane protein</topology>
    </subcellularLocation>
</comment>
<feature type="region of interest" description="Disordered" evidence="5">
    <location>
        <begin position="1"/>
        <end position="25"/>
    </location>
</feature>
<evidence type="ECO:0000259" key="7">
    <source>
        <dbReference type="Pfam" id="PF04357"/>
    </source>
</evidence>
<dbReference type="RefSeq" id="WP_252664266.1">
    <property type="nucleotide sequence ID" value="NZ_CP098611.1"/>
</dbReference>
<evidence type="ECO:0000256" key="2">
    <source>
        <dbReference type="ARBA" id="ARBA00022692"/>
    </source>
</evidence>
<reference evidence="8" key="1">
    <citation type="submission" date="2022-06" db="EMBL/GenBank/DDBJ databases">
        <title>Genome sequence of Phormidium yuhuli AB48 isolated from an industrial photobioreactor environment.</title>
        <authorList>
            <person name="Qiu Y."/>
            <person name="Noonan A.J.C."/>
            <person name="Dofher K."/>
            <person name="Koch M."/>
            <person name="Kieft B."/>
            <person name="Lin X."/>
            <person name="Ziels R.M."/>
            <person name="Hallam S.J."/>
        </authorList>
    </citation>
    <scope>NUCLEOTIDE SEQUENCE</scope>
    <source>
        <strain evidence="8">AB48</strain>
    </source>
</reference>
<dbReference type="Pfam" id="PF04357">
    <property type="entry name" value="TamB"/>
    <property type="match status" value="1"/>
</dbReference>
<proteinExistence type="predicted"/>
<evidence type="ECO:0000256" key="3">
    <source>
        <dbReference type="ARBA" id="ARBA00022989"/>
    </source>
</evidence>
<dbReference type="InterPro" id="IPR007452">
    <property type="entry name" value="TamB_C"/>
</dbReference>
<feature type="domain" description="Translocation and assembly module TamB C-terminal" evidence="7">
    <location>
        <begin position="1544"/>
        <end position="1916"/>
    </location>
</feature>
<dbReference type="EMBL" id="CP098611">
    <property type="protein sequence ID" value="USR92195.1"/>
    <property type="molecule type" value="Genomic_DNA"/>
</dbReference>
<keyword evidence="3 6" id="KW-1133">Transmembrane helix</keyword>
<keyword evidence="9" id="KW-1185">Reference proteome</keyword>
<dbReference type="PANTHER" id="PTHR34457:SF3">
    <property type="entry name" value="PROTEIN TIC236, CHLOROPLASTIC"/>
    <property type="match status" value="1"/>
</dbReference>
<accession>A0ABY5AT44</accession>
<evidence type="ECO:0000256" key="1">
    <source>
        <dbReference type="ARBA" id="ARBA00004167"/>
    </source>
</evidence>
<evidence type="ECO:0000313" key="8">
    <source>
        <dbReference type="EMBL" id="USR92195.1"/>
    </source>
</evidence>